<dbReference type="GO" id="GO:0005199">
    <property type="term" value="F:structural constituent of cell wall"/>
    <property type="evidence" value="ECO:0007669"/>
    <property type="project" value="InterPro"/>
</dbReference>
<gene>
    <name evidence="7" type="ORF">BDV29DRAFT_157599</name>
</gene>
<keyword evidence="3" id="KW-0964">Secreted</keyword>
<evidence type="ECO:0000256" key="6">
    <source>
        <dbReference type="SAM" id="SignalP"/>
    </source>
</evidence>
<evidence type="ECO:0000256" key="5">
    <source>
        <dbReference type="ARBA" id="ARBA00023157"/>
    </source>
</evidence>
<dbReference type="GO" id="GO:0009277">
    <property type="term" value="C:fungal-type cell wall"/>
    <property type="evidence" value="ECO:0007669"/>
    <property type="project" value="InterPro"/>
</dbReference>
<dbReference type="Proteomes" id="UP000326565">
    <property type="component" value="Unassembled WGS sequence"/>
</dbReference>
<dbReference type="SMART" id="SM00075">
    <property type="entry name" value="HYDRO"/>
    <property type="match status" value="1"/>
</dbReference>
<keyword evidence="4 6" id="KW-0732">Signal</keyword>
<reference evidence="7 8" key="1">
    <citation type="submission" date="2019-04" db="EMBL/GenBank/DDBJ databases">
        <title>Friends and foes A comparative genomics study of 23 Aspergillus species from section Flavi.</title>
        <authorList>
            <consortium name="DOE Joint Genome Institute"/>
            <person name="Kjaerbolling I."/>
            <person name="Vesth T."/>
            <person name="Frisvad J.C."/>
            <person name="Nybo J.L."/>
            <person name="Theobald S."/>
            <person name="Kildgaard S."/>
            <person name="Isbrandt T."/>
            <person name="Kuo A."/>
            <person name="Sato A."/>
            <person name="Lyhne E.K."/>
            <person name="Kogle M.E."/>
            <person name="Wiebenga A."/>
            <person name="Kun R.S."/>
            <person name="Lubbers R.J."/>
            <person name="Makela M.R."/>
            <person name="Barry K."/>
            <person name="Chovatia M."/>
            <person name="Clum A."/>
            <person name="Daum C."/>
            <person name="Haridas S."/>
            <person name="He G."/>
            <person name="LaButti K."/>
            <person name="Lipzen A."/>
            <person name="Mondo S."/>
            <person name="Riley R."/>
            <person name="Salamov A."/>
            <person name="Simmons B.A."/>
            <person name="Magnuson J.K."/>
            <person name="Henrissat B."/>
            <person name="Mortensen U.H."/>
            <person name="Larsen T.O."/>
            <person name="Devries R.P."/>
            <person name="Grigoriev I.V."/>
            <person name="Machida M."/>
            <person name="Baker S.E."/>
            <person name="Andersen M.R."/>
        </authorList>
    </citation>
    <scope>NUCLEOTIDE SEQUENCE [LARGE SCALE GENOMIC DNA]</scope>
    <source>
        <strain evidence="7 8">CBS 151.66</strain>
    </source>
</reference>
<evidence type="ECO:0008006" key="9">
    <source>
        <dbReference type="Google" id="ProtNLM"/>
    </source>
</evidence>
<proteinExistence type="inferred from homology"/>
<comment type="similarity">
    <text evidence="2">Belongs to the fungal hydrophobin family.</text>
</comment>
<dbReference type="InterPro" id="IPR001338">
    <property type="entry name" value="Class_I_Hydrophobin"/>
</dbReference>
<dbReference type="GO" id="GO:0005576">
    <property type="term" value="C:extracellular region"/>
    <property type="evidence" value="ECO:0007669"/>
    <property type="project" value="UniProtKB-SubCell"/>
</dbReference>
<dbReference type="InterPro" id="IPR019778">
    <property type="entry name" value="Class_I_Hydrophobin_CS"/>
</dbReference>
<sequence length="127" mass="12733">MKLTIATVLTLGLSVAAMPKANEKSSKLSHSAALSDAKDQCGTADISCCDSKESFGGDGLLGNLLAGGILNGLLGNSNSACAKTSLIDDLNILGLSKDSDDGPVCKAIIACCPEGTKECVAIDNSGK</sequence>
<dbReference type="PROSITE" id="PS00956">
    <property type="entry name" value="HYDROPHOBIN"/>
    <property type="match status" value="1"/>
</dbReference>
<evidence type="ECO:0000256" key="4">
    <source>
        <dbReference type="ARBA" id="ARBA00022729"/>
    </source>
</evidence>
<evidence type="ECO:0000313" key="8">
    <source>
        <dbReference type="Proteomes" id="UP000326565"/>
    </source>
</evidence>
<organism evidence="7 8">
    <name type="scientific">Aspergillus leporis</name>
    <dbReference type="NCBI Taxonomy" id="41062"/>
    <lineage>
        <taxon>Eukaryota</taxon>
        <taxon>Fungi</taxon>
        <taxon>Dikarya</taxon>
        <taxon>Ascomycota</taxon>
        <taxon>Pezizomycotina</taxon>
        <taxon>Eurotiomycetes</taxon>
        <taxon>Eurotiomycetidae</taxon>
        <taxon>Eurotiales</taxon>
        <taxon>Aspergillaceae</taxon>
        <taxon>Aspergillus</taxon>
        <taxon>Aspergillus subgen. Circumdati</taxon>
    </lineage>
</organism>
<protein>
    <recommendedName>
        <fullName evidence="9">Hydrophobin</fullName>
    </recommendedName>
</protein>
<evidence type="ECO:0000256" key="2">
    <source>
        <dbReference type="ARBA" id="ARBA00010446"/>
    </source>
</evidence>
<dbReference type="OrthoDB" id="4468925at2759"/>
<dbReference type="EMBL" id="ML732227">
    <property type="protein sequence ID" value="KAB8073411.1"/>
    <property type="molecule type" value="Genomic_DNA"/>
</dbReference>
<evidence type="ECO:0000256" key="1">
    <source>
        <dbReference type="ARBA" id="ARBA00004613"/>
    </source>
</evidence>
<name>A0A5N5WY32_9EURO</name>
<evidence type="ECO:0000256" key="3">
    <source>
        <dbReference type="ARBA" id="ARBA00022525"/>
    </source>
</evidence>
<keyword evidence="5" id="KW-1015">Disulfide bond</keyword>
<evidence type="ECO:0000313" key="7">
    <source>
        <dbReference type="EMBL" id="KAB8073411.1"/>
    </source>
</evidence>
<accession>A0A5N5WY32</accession>
<feature type="signal peptide" evidence="6">
    <location>
        <begin position="1"/>
        <end position="17"/>
    </location>
</feature>
<dbReference type="AlphaFoldDB" id="A0A5N5WY32"/>
<keyword evidence="8" id="KW-1185">Reference proteome</keyword>
<comment type="subcellular location">
    <subcellularLocation>
        <location evidence="1">Secreted</location>
    </subcellularLocation>
</comment>
<feature type="chain" id="PRO_5025044377" description="Hydrophobin" evidence="6">
    <location>
        <begin position="18"/>
        <end position="127"/>
    </location>
</feature>